<dbReference type="AlphaFoldDB" id="A0A9N8F074"/>
<proteinExistence type="predicted"/>
<evidence type="ECO:0000313" key="4">
    <source>
        <dbReference type="Proteomes" id="UP001153069"/>
    </source>
</evidence>
<feature type="region of interest" description="Disordered" evidence="1">
    <location>
        <begin position="57"/>
        <end position="111"/>
    </location>
</feature>
<organism evidence="3 4">
    <name type="scientific">Seminavis robusta</name>
    <dbReference type="NCBI Taxonomy" id="568900"/>
    <lineage>
        <taxon>Eukaryota</taxon>
        <taxon>Sar</taxon>
        <taxon>Stramenopiles</taxon>
        <taxon>Ochrophyta</taxon>
        <taxon>Bacillariophyta</taxon>
        <taxon>Bacillariophyceae</taxon>
        <taxon>Bacillariophycidae</taxon>
        <taxon>Naviculales</taxon>
        <taxon>Naviculaceae</taxon>
        <taxon>Seminavis</taxon>
    </lineage>
</organism>
<keyword evidence="2" id="KW-0732">Signal</keyword>
<reference evidence="3" key="1">
    <citation type="submission" date="2020-06" db="EMBL/GenBank/DDBJ databases">
        <authorList>
            <consortium name="Plant Systems Biology data submission"/>
        </authorList>
    </citation>
    <scope>NUCLEOTIDE SEQUENCE</scope>
    <source>
        <strain evidence="3">D6</strain>
    </source>
</reference>
<dbReference type="InterPro" id="IPR052924">
    <property type="entry name" value="OsmC/Ohr_hydroprdx_reductase"/>
</dbReference>
<accession>A0A9N8F074</accession>
<dbReference type="Pfam" id="PF02566">
    <property type="entry name" value="OsmC"/>
    <property type="match status" value="1"/>
</dbReference>
<protein>
    <submittedName>
        <fullName evidence="3">OsmC-like protein</fullName>
    </submittedName>
</protein>
<comment type="caution">
    <text evidence="3">The sequence shown here is derived from an EMBL/GenBank/DDBJ whole genome shotgun (WGS) entry which is preliminary data.</text>
</comment>
<dbReference type="Gene3D" id="3.30.300.20">
    <property type="match status" value="1"/>
</dbReference>
<dbReference type="OrthoDB" id="2019818at2759"/>
<feature type="chain" id="PRO_5040373946" evidence="2">
    <location>
        <begin position="29"/>
        <end position="248"/>
    </location>
</feature>
<evidence type="ECO:0000256" key="1">
    <source>
        <dbReference type="SAM" id="MobiDB-lite"/>
    </source>
</evidence>
<dbReference type="InterPro" id="IPR003718">
    <property type="entry name" value="OsmC/Ohr_fam"/>
</dbReference>
<dbReference type="Proteomes" id="UP001153069">
    <property type="component" value="Unassembled WGS sequence"/>
</dbReference>
<dbReference type="InterPro" id="IPR036102">
    <property type="entry name" value="OsmC/Ohrsf"/>
</dbReference>
<dbReference type="PROSITE" id="PS51257">
    <property type="entry name" value="PROKAR_LIPOPROTEIN"/>
    <property type="match status" value="1"/>
</dbReference>
<gene>
    <name evidence="3" type="ORF">SEMRO_2887_G339420.1</name>
</gene>
<dbReference type="InterPro" id="IPR015946">
    <property type="entry name" value="KH_dom-like_a/b"/>
</dbReference>
<evidence type="ECO:0000256" key="2">
    <source>
        <dbReference type="SAM" id="SignalP"/>
    </source>
</evidence>
<dbReference type="PANTHER" id="PTHR35368:SF1">
    <property type="entry name" value="HYDROPEROXIDE REDUCTASE"/>
    <property type="match status" value="1"/>
</dbReference>
<dbReference type="EMBL" id="CAICTM010002885">
    <property type="protein sequence ID" value="CAB9530451.1"/>
    <property type="molecule type" value="Genomic_DNA"/>
</dbReference>
<evidence type="ECO:0000313" key="3">
    <source>
        <dbReference type="EMBL" id="CAB9530451.1"/>
    </source>
</evidence>
<sequence length="248" mass="27133">MRPRLFLAQAATATIVCIMLSCLATSKAFSTKSSRIVPGFAFVRRSHKAQQRHAIFRLSSGSTDQADEANKHQKAYHIQGTSASPAESTKQAEGRKRRQRSCGPGVHMTTNTHHTIATDVPKAMGGTNLAPQPVETLLAAWIGCTQATALFVGRQLGLTILKMDFNIHANRDERGALELPIEVTPTVPSRLQEIHGTIHVYTSSSDSVAEEQFHILQEQTEARCPVANMIIQSGCHMNVEWVVAPEEV</sequence>
<name>A0A9N8F074_9STRA</name>
<feature type="signal peptide" evidence="2">
    <location>
        <begin position="1"/>
        <end position="28"/>
    </location>
</feature>
<keyword evidence="4" id="KW-1185">Reference proteome</keyword>
<dbReference type="PANTHER" id="PTHR35368">
    <property type="entry name" value="HYDROPEROXIDE REDUCTASE"/>
    <property type="match status" value="1"/>
</dbReference>
<dbReference type="SUPFAM" id="SSF82784">
    <property type="entry name" value="OsmC-like"/>
    <property type="match status" value="1"/>
</dbReference>
<feature type="compositionally biased region" description="Polar residues" evidence="1">
    <location>
        <begin position="79"/>
        <end position="91"/>
    </location>
</feature>